<sequence>MEGVWKERRGGGSIRLLVVWILMMVELECALGSLYRVGDIKGWSPNVNYTQWSSRQHIYVGDWIIFNFNKHLYNVLEVNKTSYETCNDKGFIYNITRGGRDVFQLTEAKPYYFLSSGGYCWQGMKLDLYVQDIPPSPSPDPALHKSNASPSTTVQKFIAGLLSIVFTWTLLSVNGDNGMDSISLNGEVGRWKVF</sequence>
<keyword evidence="8" id="KW-1185">Reference proteome</keyword>
<evidence type="ECO:0000313" key="8">
    <source>
        <dbReference type="Proteomes" id="UP000187406"/>
    </source>
</evidence>
<dbReference type="Proteomes" id="UP000187406">
    <property type="component" value="Unassembled WGS sequence"/>
</dbReference>
<proteinExistence type="inferred from homology"/>
<dbReference type="Gene3D" id="2.60.40.420">
    <property type="entry name" value="Cupredoxins - blue copper proteins"/>
    <property type="match status" value="1"/>
</dbReference>
<name>A0A1Q3BD67_CEPFO</name>
<dbReference type="GO" id="GO:0009055">
    <property type="term" value="F:electron transfer activity"/>
    <property type="evidence" value="ECO:0007669"/>
    <property type="project" value="InterPro"/>
</dbReference>
<comment type="function">
    <text evidence="5">May act as a carbohydrate transporter.</text>
</comment>
<comment type="similarity">
    <text evidence="4">Belongs to the early nodulin-like (ENODL) family.</text>
</comment>
<dbReference type="STRING" id="3775.A0A1Q3BD67"/>
<evidence type="ECO:0000256" key="2">
    <source>
        <dbReference type="ARBA" id="ARBA00023157"/>
    </source>
</evidence>
<dbReference type="OrthoDB" id="676939at2759"/>
<evidence type="ECO:0000256" key="4">
    <source>
        <dbReference type="ARBA" id="ARBA00035011"/>
    </source>
</evidence>
<organism evidence="7 8">
    <name type="scientific">Cephalotus follicularis</name>
    <name type="common">Albany pitcher plant</name>
    <dbReference type="NCBI Taxonomy" id="3775"/>
    <lineage>
        <taxon>Eukaryota</taxon>
        <taxon>Viridiplantae</taxon>
        <taxon>Streptophyta</taxon>
        <taxon>Embryophyta</taxon>
        <taxon>Tracheophyta</taxon>
        <taxon>Spermatophyta</taxon>
        <taxon>Magnoliopsida</taxon>
        <taxon>eudicotyledons</taxon>
        <taxon>Gunneridae</taxon>
        <taxon>Pentapetalae</taxon>
        <taxon>rosids</taxon>
        <taxon>fabids</taxon>
        <taxon>Oxalidales</taxon>
        <taxon>Cephalotaceae</taxon>
        <taxon>Cephalotus</taxon>
    </lineage>
</organism>
<dbReference type="GO" id="GO:0005886">
    <property type="term" value="C:plasma membrane"/>
    <property type="evidence" value="ECO:0007669"/>
    <property type="project" value="TreeGrafter"/>
</dbReference>
<evidence type="ECO:0000256" key="3">
    <source>
        <dbReference type="ARBA" id="ARBA00023180"/>
    </source>
</evidence>
<dbReference type="PANTHER" id="PTHR33021:SF547">
    <property type="entry name" value="OS03G0758500 PROTEIN"/>
    <property type="match status" value="1"/>
</dbReference>
<dbReference type="PANTHER" id="PTHR33021">
    <property type="entry name" value="BLUE COPPER PROTEIN"/>
    <property type="match status" value="1"/>
</dbReference>
<dbReference type="InParanoid" id="A0A1Q3BD67"/>
<feature type="domain" description="Phytocyanin" evidence="6">
    <location>
        <begin position="33"/>
        <end position="132"/>
    </location>
</feature>
<dbReference type="EMBL" id="BDDD01000428">
    <property type="protein sequence ID" value="GAV65723.1"/>
    <property type="molecule type" value="Genomic_DNA"/>
</dbReference>
<keyword evidence="2" id="KW-1015">Disulfide bond</keyword>
<dbReference type="FunCoup" id="A0A1Q3BD67">
    <property type="interactions" value="25"/>
</dbReference>
<dbReference type="Pfam" id="PF02298">
    <property type="entry name" value="Cu_bind_like"/>
    <property type="match status" value="1"/>
</dbReference>
<evidence type="ECO:0000256" key="5">
    <source>
        <dbReference type="ARBA" id="ARBA00037626"/>
    </source>
</evidence>
<dbReference type="InterPro" id="IPR008972">
    <property type="entry name" value="Cupredoxin"/>
</dbReference>
<keyword evidence="1" id="KW-0732">Signal</keyword>
<evidence type="ECO:0000259" key="6">
    <source>
        <dbReference type="PROSITE" id="PS51485"/>
    </source>
</evidence>
<evidence type="ECO:0000256" key="1">
    <source>
        <dbReference type="ARBA" id="ARBA00022729"/>
    </source>
</evidence>
<accession>A0A1Q3BD67</accession>
<protein>
    <submittedName>
        <fullName evidence="7">Cu_bind_like domain-containing protein</fullName>
    </submittedName>
</protein>
<reference evidence="8" key="1">
    <citation type="submission" date="2016-04" db="EMBL/GenBank/DDBJ databases">
        <title>Cephalotus genome sequencing.</title>
        <authorList>
            <person name="Fukushima K."/>
            <person name="Hasebe M."/>
            <person name="Fang X."/>
        </authorList>
    </citation>
    <scope>NUCLEOTIDE SEQUENCE [LARGE SCALE GENOMIC DNA]</scope>
    <source>
        <strain evidence="8">cv. St1</strain>
    </source>
</reference>
<dbReference type="SUPFAM" id="SSF49503">
    <property type="entry name" value="Cupredoxins"/>
    <property type="match status" value="1"/>
</dbReference>
<dbReference type="InterPro" id="IPR003245">
    <property type="entry name" value="Phytocyanin_dom"/>
</dbReference>
<gene>
    <name evidence="7" type="ORF">CFOL_v3_09237</name>
</gene>
<comment type="caution">
    <text evidence="7">The sequence shown here is derived from an EMBL/GenBank/DDBJ whole genome shotgun (WGS) entry which is preliminary data.</text>
</comment>
<dbReference type="InterPro" id="IPR039391">
    <property type="entry name" value="Phytocyanin-like"/>
</dbReference>
<dbReference type="AlphaFoldDB" id="A0A1Q3BD67"/>
<dbReference type="PROSITE" id="PS51485">
    <property type="entry name" value="PHYTOCYANIN"/>
    <property type="match status" value="1"/>
</dbReference>
<keyword evidence="3" id="KW-0325">Glycoprotein</keyword>
<evidence type="ECO:0000313" key="7">
    <source>
        <dbReference type="EMBL" id="GAV65723.1"/>
    </source>
</evidence>
<dbReference type="FunFam" id="2.60.40.420:FF:000018">
    <property type="entry name" value="Lamin-like protein"/>
    <property type="match status" value="1"/>
</dbReference>